<proteinExistence type="predicted"/>
<evidence type="ECO:0000313" key="3">
    <source>
        <dbReference type="Proteomes" id="UP001526225"/>
    </source>
</evidence>
<dbReference type="Pfam" id="PF06114">
    <property type="entry name" value="Peptidase_M78"/>
    <property type="match status" value="1"/>
</dbReference>
<evidence type="ECO:0000313" key="2">
    <source>
        <dbReference type="EMBL" id="MCW0953282.1"/>
    </source>
</evidence>
<reference evidence="2 3" key="1">
    <citation type="submission" date="2022-10" db="EMBL/GenBank/DDBJ databases">
        <title>Weissella fermenti sp. nov., isolated from fermented cabbage.</title>
        <authorList>
            <person name="Lee J.K."/>
            <person name="Baek J.H."/>
            <person name="Choi D.G."/>
            <person name="Kim J.M."/>
            <person name="Jeon C.O."/>
        </authorList>
    </citation>
    <scope>NUCLEOTIDE SEQUENCE [LARGE SCALE GENOMIC DNA]</scope>
    <source>
        <strain evidence="2 3">KACC 18534</strain>
    </source>
</reference>
<dbReference type="EMBL" id="JAOZFE010000003">
    <property type="protein sequence ID" value="MCW0953282.1"/>
    <property type="molecule type" value="Genomic_DNA"/>
</dbReference>
<organism evidence="2 3">
    <name type="scientific">Weissella ceti</name>
    <dbReference type="NCBI Taxonomy" id="759620"/>
    <lineage>
        <taxon>Bacteria</taxon>
        <taxon>Bacillati</taxon>
        <taxon>Bacillota</taxon>
        <taxon>Bacilli</taxon>
        <taxon>Lactobacillales</taxon>
        <taxon>Lactobacillaceae</taxon>
        <taxon>Weissella</taxon>
    </lineage>
</organism>
<name>A0ABT3E4Z3_9LACO</name>
<keyword evidence="3" id="KW-1185">Reference proteome</keyword>
<dbReference type="InterPro" id="IPR010359">
    <property type="entry name" value="IrrE_HExxH"/>
</dbReference>
<comment type="caution">
    <text evidence="2">The sequence shown here is derived from an EMBL/GenBank/DDBJ whole genome shotgun (WGS) entry which is preliminary data.</text>
</comment>
<dbReference type="RefSeq" id="WP_264336079.1">
    <property type="nucleotide sequence ID" value="NZ_JAOZFE010000003.1"/>
</dbReference>
<dbReference type="Proteomes" id="UP001526225">
    <property type="component" value="Unassembled WGS sequence"/>
</dbReference>
<feature type="domain" description="IrrE N-terminal-like" evidence="1">
    <location>
        <begin position="4"/>
        <end position="53"/>
    </location>
</feature>
<sequence>MPDEKILYVGGGLSEVERNSVIIHEIGHLLNEHEINELNAPAVRLRQEREANEYLADQLITEYLESCVTPPSYVDVHEFMEQRQLSNDLYTYIDVSFRSILTA</sequence>
<accession>A0ABT3E4Z3</accession>
<protein>
    <submittedName>
        <fullName evidence="2">ImmA/IrrE family metallo-endopeptidase</fullName>
    </submittedName>
</protein>
<gene>
    <name evidence="2" type="ORF">OIT44_04225</name>
</gene>
<evidence type="ECO:0000259" key="1">
    <source>
        <dbReference type="Pfam" id="PF06114"/>
    </source>
</evidence>